<comment type="caution">
    <text evidence="1">The sequence shown here is derived from an EMBL/GenBank/DDBJ whole genome shotgun (WGS) entry which is preliminary data.</text>
</comment>
<dbReference type="Proteomes" id="UP001596150">
    <property type="component" value="Unassembled WGS sequence"/>
</dbReference>
<organism evidence="1 2">
    <name type="scientific">Kaistia terrae</name>
    <dbReference type="NCBI Taxonomy" id="537017"/>
    <lineage>
        <taxon>Bacteria</taxon>
        <taxon>Pseudomonadati</taxon>
        <taxon>Pseudomonadota</taxon>
        <taxon>Alphaproteobacteria</taxon>
        <taxon>Hyphomicrobiales</taxon>
        <taxon>Kaistiaceae</taxon>
        <taxon>Kaistia</taxon>
    </lineage>
</organism>
<proteinExistence type="predicted"/>
<accession>A0ABW0Q3M8</accession>
<reference evidence="2" key="1">
    <citation type="journal article" date="2019" name="Int. J. Syst. Evol. Microbiol.">
        <title>The Global Catalogue of Microorganisms (GCM) 10K type strain sequencing project: providing services to taxonomists for standard genome sequencing and annotation.</title>
        <authorList>
            <consortium name="The Broad Institute Genomics Platform"/>
            <consortium name="The Broad Institute Genome Sequencing Center for Infectious Disease"/>
            <person name="Wu L."/>
            <person name="Ma J."/>
        </authorList>
    </citation>
    <scope>NUCLEOTIDE SEQUENCE [LARGE SCALE GENOMIC DNA]</scope>
    <source>
        <strain evidence="2">KACC 12633</strain>
    </source>
</reference>
<dbReference type="EMBL" id="JBHSML010000033">
    <property type="protein sequence ID" value="MFC5519191.1"/>
    <property type="molecule type" value="Genomic_DNA"/>
</dbReference>
<evidence type="ECO:0008006" key="3">
    <source>
        <dbReference type="Google" id="ProtNLM"/>
    </source>
</evidence>
<protein>
    <recommendedName>
        <fullName evidence="3">Mutator family transposase</fullName>
    </recommendedName>
</protein>
<sequence>MNNIHGLGTLSETGFRNIFRPHKYNCALHFVNNLQMNSIMSIFPRDKDMVEKAARALSGSVLQEFFGKYKTTLQQLDERSDPRAFKAKSFPVAPVDLVPSPIKLLRPTGRDNIVRLLAKYRDFPNLSDR</sequence>
<gene>
    <name evidence="1" type="ORF">ACFPP9_25725</name>
</gene>
<keyword evidence="2" id="KW-1185">Reference proteome</keyword>
<name>A0ABW0Q3M8_9HYPH</name>
<evidence type="ECO:0000313" key="2">
    <source>
        <dbReference type="Proteomes" id="UP001596150"/>
    </source>
</evidence>
<evidence type="ECO:0000313" key="1">
    <source>
        <dbReference type="EMBL" id="MFC5519191.1"/>
    </source>
</evidence>